<evidence type="ECO:0008006" key="3">
    <source>
        <dbReference type="Google" id="ProtNLM"/>
    </source>
</evidence>
<gene>
    <name evidence="1" type="ORF">HK100_001815</name>
</gene>
<accession>A0AAD5SXY6</accession>
<dbReference type="Proteomes" id="UP001211907">
    <property type="component" value="Unassembled WGS sequence"/>
</dbReference>
<reference evidence="1" key="1">
    <citation type="submission" date="2020-05" db="EMBL/GenBank/DDBJ databases">
        <title>Phylogenomic resolution of chytrid fungi.</title>
        <authorList>
            <person name="Stajich J.E."/>
            <person name="Amses K."/>
            <person name="Simmons R."/>
            <person name="Seto K."/>
            <person name="Myers J."/>
            <person name="Bonds A."/>
            <person name="Quandt C.A."/>
            <person name="Barry K."/>
            <person name="Liu P."/>
            <person name="Grigoriev I."/>
            <person name="Longcore J.E."/>
            <person name="James T.Y."/>
        </authorList>
    </citation>
    <scope>NUCLEOTIDE SEQUENCE</scope>
    <source>
        <strain evidence="1">JEL0513</strain>
    </source>
</reference>
<dbReference type="Gene3D" id="1.10.150.50">
    <property type="entry name" value="Transcription Factor, Ets-1"/>
    <property type="match status" value="1"/>
</dbReference>
<sequence length="94" mass="10383">MFNLELSSNSREVQLDISNTENWSVSETAAWFYRNGGGTTGASKFKSEGINEKTLLTEPTNDLLAAIPTENLGFKTKLREALAELQNSQIPPSY</sequence>
<comment type="caution">
    <text evidence="1">The sequence shown here is derived from an EMBL/GenBank/DDBJ whole genome shotgun (WGS) entry which is preliminary data.</text>
</comment>
<evidence type="ECO:0000313" key="1">
    <source>
        <dbReference type="EMBL" id="KAJ3114023.1"/>
    </source>
</evidence>
<protein>
    <recommendedName>
        <fullName evidence="3">SAM domain-containing protein</fullName>
    </recommendedName>
</protein>
<dbReference type="AlphaFoldDB" id="A0AAD5SXY6"/>
<evidence type="ECO:0000313" key="2">
    <source>
        <dbReference type="Proteomes" id="UP001211907"/>
    </source>
</evidence>
<proteinExistence type="predicted"/>
<organism evidence="1 2">
    <name type="scientific">Physocladia obscura</name>
    <dbReference type="NCBI Taxonomy" id="109957"/>
    <lineage>
        <taxon>Eukaryota</taxon>
        <taxon>Fungi</taxon>
        <taxon>Fungi incertae sedis</taxon>
        <taxon>Chytridiomycota</taxon>
        <taxon>Chytridiomycota incertae sedis</taxon>
        <taxon>Chytridiomycetes</taxon>
        <taxon>Chytridiales</taxon>
        <taxon>Chytriomycetaceae</taxon>
        <taxon>Physocladia</taxon>
    </lineage>
</organism>
<dbReference type="InterPro" id="IPR013761">
    <property type="entry name" value="SAM/pointed_sf"/>
</dbReference>
<dbReference type="SUPFAM" id="SSF47769">
    <property type="entry name" value="SAM/Pointed domain"/>
    <property type="match status" value="1"/>
</dbReference>
<name>A0AAD5SXY6_9FUNG</name>
<keyword evidence="2" id="KW-1185">Reference proteome</keyword>
<dbReference type="EMBL" id="JADGJH010001401">
    <property type="protein sequence ID" value="KAJ3114023.1"/>
    <property type="molecule type" value="Genomic_DNA"/>
</dbReference>